<dbReference type="FunFam" id="3.40.47.10:FF:000027">
    <property type="entry name" value="3-oxoacyl-[acyl-carrier-protein] synthase 2"/>
    <property type="match status" value="1"/>
</dbReference>
<evidence type="ECO:0000256" key="8">
    <source>
        <dbReference type="ARBA" id="ARBA00022832"/>
    </source>
</evidence>
<dbReference type="AlphaFoldDB" id="A0AAW1QL90"/>
<keyword evidence="12" id="KW-0012">Acyltransferase</keyword>
<keyword evidence="5" id="KW-0150">Chloroplast</keyword>
<dbReference type="InterPro" id="IPR000794">
    <property type="entry name" value="Beta-ketoacyl_synthase"/>
</dbReference>
<evidence type="ECO:0000313" key="20">
    <source>
        <dbReference type="Proteomes" id="UP001438707"/>
    </source>
</evidence>
<dbReference type="PROSITE" id="PS52004">
    <property type="entry name" value="KS3_2"/>
    <property type="match status" value="1"/>
</dbReference>
<comment type="similarity">
    <text evidence="2 15 17">Belongs to the thiolase-like superfamily. Beta-ketoacyl-ACP synthases family.</text>
</comment>
<evidence type="ECO:0000256" key="10">
    <source>
        <dbReference type="ARBA" id="ARBA00023098"/>
    </source>
</evidence>
<keyword evidence="6" id="KW-0934">Plastid</keyword>
<dbReference type="PIRSF" id="PIRSF000447">
    <property type="entry name" value="KAS_II"/>
    <property type="match status" value="1"/>
</dbReference>
<dbReference type="SMART" id="SM00825">
    <property type="entry name" value="PKS_KS"/>
    <property type="match status" value="1"/>
</dbReference>
<dbReference type="NCBIfam" id="NF005589">
    <property type="entry name" value="PRK07314.1"/>
    <property type="match status" value="1"/>
</dbReference>
<organism evidence="19 20">
    <name type="scientific">Apatococcus lobatus</name>
    <dbReference type="NCBI Taxonomy" id="904363"/>
    <lineage>
        <taxon>Eukaryota</taxon>
        <taxon>Viridiplantae</taxon>
        <taxon>Chlorophyta</taxon>
        <taxon>core chlorophytes</taxon>
        <taxon>Trebouxiophyceae</taxon>
        <taxon>Chlorellales</taxon>
        <taxon>Chlorellaceae</taxon>
        <taxon>Apatococcus</taxon>
    </lineage>
</organism>
<evidence type="ECO:0000256" key="14">
    <source>
        <dbReference type="ARBA" id="ARBA00058711"/>
    </source>
</evidence>
<comment type="subunit">
    <text evidence="3">Homodimer.</text>
</comment>
<comment type="catalytic activity">
    <reaction evidence="13">
        <text>a fatty acyl-[ACP] + malonyl-[ACP] + H(+) = a 3-oxoacyl-[ACP] + holo-[ACP] + CO2</text>
        <dbReference type="Rhea" id="RHEA:22836"/>
        <dbReference type="Rhea" id="RHEA-COMP:9623"/>
        <dbReference type="Rhea" id="RHEA-COMP:9685"/>
        <dbReference type="Rhea" id="RHEA-COMP:9916"/>
        <dbReference type="Rhea" id="RHEA-COMP:14125"/>
        <dbReference type="ChEBI" id="CHEBI:15378"/>
        <dbReference type="ChEBI" id="CHEBI:16526"/>
        <dbReference type="ChEBI" id="CHEBI:64479"/>
        <dbReference type="ChEBI" id="CHEBI:78449"/>
        <dbReference type="ChEBI" id="CHEBI:78776"/>
        <dbReference type="ChEBI" id="CHEBI:138651"/>
        <dbReference type="EC" id="2.3.1.41"/>
    </reaction>
</comment>
<keyword evidence="10" id="KW-0443">Lipid metabolism</keyword>
<dbReference type="GO" id="GO:0009507">
    <property type="term" value="C:chloroplast"/>
    <property type="evidence" value="ECO:0007669"/>
    <property type="project" value="UniProtKB-SubCell"/>
</dbReference>
<evidence type="ECO:0000256" key="12">
    <source>
        <dbReference type="ARBA" id="ARBA00023315"/>
    </source>
</evidence>
<comment type="subcellular location">
    <subcellularLocation>
        <location evidence="1">Plastid</location>
        <location evidence="1">Chloroplast</location>
    </subcellularLocation>
</comment>
<sequence length="466" mass="49390">MLQAPNHVLSGGCLHRACQPVVSSKPVENKAARGRRQVRVEAKAQYDPDKRVVITGMGVCSCFGNDVDTFYNSLLEGKSGVVPITKFDASQFPTNFAAQIGSFDHENLVDKKNARRYDDALTYSLVSAKKALLQAGLDKSANPDAVDKLDKTKSGVLIGSGMGGLTVFQDGVKNYFEKGYKKMSPFFIPYSITNMGSALVAIELGFMGPNYSVSTACATANYAFVNAANHIRNGEADLIIAGGSEAAVMPVGLGGFVACRALSTRCDSPAEASRPWDKGRDGFVMGEGSGVLVMESLEHAQKRGANILCEYLGGALTCDAYHMTDPRADGLGVSTCVELAIANAKLDKDAVNYVNAHATSTLVGDIAEIKALSQVFHDPSKIKMNATKSMIGHSLGAAGGMEAIATIKAIQTGELHPTLNQVDLVDEIGDIDTCPEKRQLEVTAGLSNSFGFGGHNSVVIFAPYKE</sequence>
<feature type="domain" description="Ketosynthase family 3 (KS3)" evidence="18">
    <location>
        <begin position="49"/>
        <end position="463"/>
    </location>
</feature>
<dbReference type="PANTHER" id="PTHR11712:SF336">
    <property type="entry name" value="3-OXOACYL-[ACYL-CARRIER-PROTEIN] SYNTHASE, MITOCHONDRIAL"/>
    <property type="match status" value="1"/>
</dbReference>
<keyword evidence="11 15" id="KW-0275">Fatty acid biosynthesis</keyword>
<feature type="active site" description="For beta-ketoacyl synthase activity" evidence="16">
    <location>
        <position position="217"/>
    </location>
</feature>
<keyword evidence="4 15" id="KW-0444">Lipid biosynthesis</keyword>
<dbReference type="GO" id="GO:0004315">
    <property type="term" value="F:3-oxoacyl-[acyl-carrier-protein] synthase activity"/>
    <property type="evidence" value="ECO:0007669"/>
    <property type="project" value="UniProtKB-EC"/>
</dbReference>
<accession>A0AAW1QL90</accession>
<dbReference type="NCBIfam" id="NF004970">
    <property type="entry name" value="PRK06333.1"/>
    <property type="match status" value="1"/>
</dbReference>
<evidence type="ECO:0000259" key="18">
    <source>
        <dbReference type="PROSITE" id="PS52004"/>
    </source>
</evidence>
<dbReference type="SUPFAM" id="SSF53901">
    <property type="entry name" value="Thiolase-like"/>
    <property type="match status" value="2"/>
</dbReference>
<evidence type="ECO:0000256" key="4">
    <source>
        <dbReference type="ARBA" id="ARBA00022516"/>
    </source>
</evidence>
<dbReference type="Proteomes" id="UP001438707">
    <property type="component" value="Unassembled WGS sequence"/>
</dbReference>
<evidence type="ECO:0000313" key="19">
    <source>
        <dbReference type="EMBL" id="KAK9821871.1"/>
    </source>
</evidence>
<dbReference type="GO" id="GO:0005739">
    <property type="term" value="C:mitochondrion"/>
    <property type="evidence" value="ECO:0007669"/>
    <property type="project" value="TreeGrafter"/>
</dbReference>
<dbReference type="NCBIfam" id="TIGR03150">
    <property type="entry name" value="fabF"/>
    <property type="match status" value="1"/>
</dbReference>
<proteinExistence type="inferred from homology"/>
<comment type="caution">
    <text evidence="19">The sequence shown here is derived from an EMBL/GenBank/DDBJ whole genome shotgun (WGS) entry which is preliminary data.</text>
</comment>
<evidence type="ECO:0000256" key="13">
    <source>
        <dbReference type="ARBA" id="ARBA00049541"/>
    </source>
</evidence>
<evidence type="ECO:0000256" key="16">
    <source>
        <dbReference type="PIRSR" id="PIRSR000447-1"/>
    </source>
</evidence>
<evidence type="ECO:0000256" key="15">
    <source>
        <dbReference type="PIRNR" id="PIRNR000447"/>
    </source>
</evidence>
<evidence type="ECO:0000256" key="2">
    <source>
        <dbReference type="ARBA" id="ARBA00008467"/>
    </source>
</evidence>
<reference evidence="19 20" key="1">
    <citation type="journal article" date="2024" name="Nat. Commun.">
        <title>Phylogenomics reveals the evolutionary origins of lichenization in chlorophyte algae.</title>
        <authorList>
            <person name="Puginier C."/>
            <person name="Libourel C."/>
            <person name="Otte J."/>
            <person name="Skaloud P."/>
            <person name="Haon M."/>
            <person name="Grisel S."/>
            <person name="Petersen M."/>
            <person name="Berrin J.G."/>
            <person name="Delaux P.M."/>
            <person name="Dal Grande F."/>
            <person name="Keller J."/>
        </authorList>
    </citation>
    <scope>NUCLEOTIDE SEQUENCE [LARGE SCALE GENOMIC DNA]</scope>
    <source>
        <strain evidence="19 20">SAG 2145</strain>
    </source>
</reference>
<dbReference type="Pfam" id="PF00109">
    <property type="entry name" value="ketoacyl-synt"/>
    <property type="match status" value="1"/>
</dbReference>
<dbReference type="InterPro" id="IPR020841">
    <property type="entry name" value="PKS_Beta-ketoAc_synthase_dom"/>
</dbReference>
<dbReference type="InterPro" id="IPR014030">
    <property type="entry name" value="Ketoacyl_synth_N"/>
</dbReference>
<keyword evidence="8" id="KW-0276">Fatty acid metabolism</keyword>
<protein>
    <recommendedName>
        <fullName evidence="15">3-oxoacyl-[acyl-carrier-protein] synthase</fullName>
    </recommendedName>
</protein>
<evidence type="ECO:0000256" key="9">
    <source>
        <dbReference type="ARBA" id="ARBA00022946"/>
    </source>
</evidence>
<keyword evidence="20" id="KW-1185">Reference proteome</keyword>
<keyword evidence="9" id="KW-0809">Transit peptide</keyword>
<dbReference type="PANTHER" id="PTHR11712">
    <property type="entry name" value="POLYKETIDE SYNTHASE-RELATED"/>
    <property type="match status" value="1"/>
</dbReference>
<evidence type="ECO:0000256" key="11">
    <source>
        <dbReference type="ARBA" id="ARBA00023160"/>
    </source>
</evidence>
<keyword evidence="7 15" id="KW-0808">Transferase</keyword>
<evidence type="ECO:0000256" key="3">
    <source>
        <dbReference type="ARBA" id="ARBA00011738"/>
    </source>
</evidence>
<name>A0AAW1QL90_9CHLO</name>
<dbReference type="CDD" id="cd00834">
    <property type="entry name" value="KAS_I_II"/>
    <property type="match status" value="1"/>
</dbReference>
<evidence type="ECO:0000256" key="5">
    <source>
        <dbReference type="ARBA" id="ARBA00022528"/>
    </source>
</evidence>
<comment type="function">
    <text evidence="14">Catalyzes the condensation reaction of fatty acid synthesis by the addition to an acyl acceptor of two carbons from malonyl-ACP. Specific for elongation from C-10 to unsaturated C-16 and C-18 fatty acids.</text>
</comment>
<dbReference type="InterPro" id="IPR017568">
    <property type="entry name" value="3-oxoacyl-ACP_synth-2"/>
</dbReference>
<dbReference type="InterPro" id="IPR014031">
    <property type="entry name" value="Ketoacyl_synth_C"/>
</dbReference>
<evidence type="ECO:0000256" key="7">
    <source>
        <dbReference type="ARBA" id="ARBA00022679"/>
    </source>
</evidence>
<evidence type="ECO:0000256" key="6">
    <source>
        <dbReference type="ARBA" id="ARBA00022640"/>
    </source>
</evidence>
<dbReference type="Pfam" id="PF02801">
    <property type="entry name" value="Ketoacyl-synt_C"/>
    <property type="match status" value="1"/>
</dbReference>
<evidence type="ECO:0000256" key="17">
    <source>
        <dbReference type="RuleBase" id="RU003694"/>
    </source>
</evidence>
<dbReference type="Gene3D" id="3.40.47.10">
    <property type="match status" value="1"/>
</dbReference>
<dbReference type="GO" id="GO:0006633">
    <property type="term" value="P:fatty acid biosynthetic process"/>
    <property type="evidence" value="ECO:0007669"/>
    <property type="project" value="UniProtKB-KW"/>
</dbReference>
<dbReference type="PROSITE" id="PS00606">
    <property type="entry name" value="KS3_1"/>
    <property type="match status" value="1"/>
</dbReference>
<evidence type="ECO:0000256" key="1">
    <source>
        <dbReference type="ARBA" id="ARBA00004229"/>
    </source>
</evidence>
<dbReference type="EMBL" id="JALJOS010000035">
    <property type="protein sequence ID" value="KAK9821871.1"/>
    <property type="molecule type" value="Genomic_DNA"/>
</dbReference>
<dbReference type="InterPro" id="IPR018201">
    <property type="entry name" value="Ketoacyl_synth_AS"/>
</dbReference>
<dbReference type="InterPro" id="IPR016039">
    <property type="entry name" value="Thiolase-like"/>
</dbReference>
<gene>
    <name evidence="19" type="ORF">WJX74_007865</name>
</gene>